<name>A0A1R4JNW5_9MICC</name>
<gene>
    <name evidence="1" type="ORF">FM125_09620</name>
</gene>
<evidence type="ECO:0000313" key="2">
    <source>
        <dbReference type="Proteomes" id="UP000196230"/>
    </source>
</evidence>
<organism evidence="1 2">
    <name type="scientific">Micrococcus lylae</name>
    <dbReference type="NCBI Taxonomy" id="1273"/>
    <lineage>
        <taxon>Bacteria</taxon>
        <taxon>Bacillati</taxon>
        <taxon>Actinomycetota</taxon>
        <taxon>Actinomycetes</taxon>
        <taxon>Micrococcales</taxon>
        <taxon>Micrococcaceae</taxon>
        <taxon>Micrococcus</taxon>
    </lineage>
</organism>
<sequence length="410" mass="46144">MSSFTWLAVDRRQHRQMMELVDRFRDESTVDDLGFGRIRDAWADRLFPGTSTLHTRLRYALFVPWLLRRAERKQSVEEILADFREGEFQLMGALRRGMGEGETGIIGRAAGRALRRVPSVVYWGMLSSWGIVAAGQSARDHAQLILVEREAVRNMPVEEHDDGPHRRLPGHLDLGLPEAPHDLLRETTFDLTAEEADYLRTMISAHAPYSLLGHLCLNRPEDWSADNPLPDTFEGVLALDLPADLKDAVHAAVRFSRLAHVANLLYNVLLAEASERTTGDGEPLAEVRRNGLAEAWAAYRVGEPFTVQDLEHLAVPGAPARPMRTADLEFLERWAGHVAAADSPDSLADDPEARRLITDREHRKKRGLARLQNRARLDQWSGGSALGRLQFRWPEARADLEDIYRGLEAG</sequence>
<dbReference type="AlphaFoldDB" id="A0A1R4JNW5"/>
<dbReference type="Proteomes" id="UP000196230">
    <property type="component" value="Unassembled WGS sequence"/>
</dbReference>
<protein>
    <submittedName>
        <fullName evidence="1">Uncharacterized protein</fullName>
    </submittedName>
</protein>
<accession>A0A1R4JNW5</accession>
<reference evidence="1 2" key="1">
    <citation type="submission" date="2017-02" db="EMBL/GenBank/DDBJ databases">
        <authorList>
            <person name="Peterson S.W."/>
        </authorList>
    </citation>
    <scope>NUCLEOTIDE SEQUENCE [LARGE SCALE GENOMIC DNA]</scope>
    <source>
        <strain evidence="1 2">2B3F</strain>
    </source>
</reference>
<dbReference type="Pfam" id="PF19888">
    <property type="entry name" value="DUF6361"/>
    <property type="match status" value="1"/>
</dbReference>
<evidence type="ECO:0000313" key="1">
    <source>
        <dbReference type="EMBL" id="SJN33662.1"/>
    </source>
</evidence>
<dbReference type="RefSeq" id="WP_102214997.1">
    <property type="nucleotide sequence ID" value="NZ_CP126965.1"/>
</dbReference>
<dbReference type="InterPro" id="IPR045941">
    <property type="entry name" value="DUF6361"/>
</dbReference>
<proteinExistence type="predicted"/>
<dbReference type="EMBL" id="FUKP01000065">
    <property type="protein sequence ID" value="SJN33662.1"/>
    <property type="molecule type" value="Genomic_DNA"/>
</dbReference>